<gene>
    <name evidence="3" type="ORF">N7482_000061</name>
</gene>
<evidence type="ECO:0000256" key="1">
    <source>
        <dbReference type="ARBA" id="ARBA00007865"/>
    </source>
</evidence>
<feature type="non-terminal residue" evidence="3">
    <location>
        <position position="333"/>
    </location>
</feature>
<comment type="similarity">
    <text evidence="1">Belongs to the Cyclase 1 superfamily.</text>
</comment>
<evidence type="ECO:0008006" key="5">
    <source>
        <dbReference type="Google" id="ProtNLM"/>
    </source>
</evidence>
<dbReference type="EMBL" id="JAPQKN010000001">
    <property type="protein sequence ID" value="KAJ5174184.1"/>
    <property type="molecule type" value="Genomic_DNA"/>
</dbReference>
<comment type="caution">
    <text evidence="3">The sequence shown here is derived from an EMBL/GenBank/DDBJ whole genome shotgun (WGS) entry which is preliminary data.</text>
</comment>
<dbReference type="Gene3D" id="3.50.30.50">
    <property type="entry name" value="Putative cyclase"/>
    <property type="match status" value="1"/>
</dbReference>
<evidence type="ECO:0000313" key="3">
    <source>
        <dbReference type="EMBL" id="KAJ5174184.1"/>
    </source>
</evidence>
<evidence type="ECO:0000313" key="4">
    <source>
        <dbReference type="Proteomes" id="UP001149163"/>
    </source>
</evidence>
<dbReference type="GeneID" id="81421362"/>
<dbReference type="AlphaFoldDB" id="A0A9W9LSK4"/>
<dbReference type="GO" id="GO:0004061">
    <property type="term" value="F:arylformamidase activity"/>
    <property type="evidence" value="ECO:0007669"/>
    <property type="project" value="InterPro"/>
</dbReference>
<dbReference type="SUPFAM" id="SSF102198">
    <property type="entry name" value="Putative cyclase"/>
    <property type="match status" value="1"/>
</dbReference>
<dbReference type="OrthoDB" id="5396at2759"/>
<dbReference type="Proteomes" id="UP001149163">
    <property type="component" value="Unassembled WGS sequence"/>
</dbReference>
<name>A0A9W9LSK4_9EURO</name>
<feature type="region of interest" description="Disordered" evidence="2">
    <location>
        <begin position="1"/>
        <end position="23"/>
    </location>
</feature>
<dbReference type="GO" id="GO:0019441">
    <property type="term" value="P:L-tryptophan catabolic process to kynurenine"/>
    <property type="evidence" value="ECO:0007669"/>
    <property type="project" value="InterPro"/>
</dbReference>
<sequence length="333" mass="36769">SRALPSNPPDLTASPSSMPVQKPAFQTLPLHPEGPRGNAWGLFGEQDQMGMLNLLTPENTAMAAKEIVEGVRVSTDWALDSMAFPCFGRSAFEHTVKNKAPRPVNDDILTFNTQSSSQWDGFRHYGSKEGTYFNGCSLKDIQTSTRNGIQAWVENGGIVGRGVLLDYGAWAEANGIPVNCFQTQPIPLSELQEVAASQKITFRPGDILFIRTGWTRAYEQLSVAERQQLANYQAPPVIGVQSSEEMLQWIWENSFAAVAGDMPSFEAYPCQNAEFFLHEWLLAGWGVPIGELFDLERLGWECRQRGRYSFFFSSVPLKVPGGVASPPNGVAIF</sequence>
<organism evidence="3 4">
    <name type="scientific">Penicillium canariense</name>
    <dbReference type="NCBI Taxonomy" id="189055"/>
    <lineage>
        <taxon>Eukaryota</taxon>
        <taxon>Fungi</taxon>
        <taxon>Dikarya</taxon>
        <taxon>Ascomycota</taxon>
        <taxon>Pezizomycotina</taxon>
        <taxon>Eurotiomycetes</taxon>
        <taxon>Eurotiomycetidae</taxon>
        <taxon>Eurotiales</taxon>
        <taxon>Aspergillaceae</taxon>
        <taxon>Penicillium</taxon>
    </lineage>
</organism>
<dbReference type="InterPro" id="IPR007325">
    <property type="entry name" value="KFase/CYL"/>
</dbReference>
<dbReference type="PANTHER" id="PTHR34861">
    <property type="match status" value="1"/>
</dbReference>
<dbReference type="PANTHER" id="PTHR34861:SF11">
    <property type="entry name" value="CYCLASE"/>
    <property type="match status" value="1"/>
</dbReference>
<dbReference type="Pfam" id="PF04199">
    <property type="entry name" value="Cyclase"/>
    <property type="match status" value="1"/>
</dbReference>
<reference evidence="3" key="1">
    <citation type="submission" date="2022-11" db="EMBL/GenBank/DDBJ databases">
        <authorList>
            <person name="Petersen C."/>
        </authorList>
    </citation>
    <scope>NUCLEOTIDE SEQUENCE</scope>
    <source>
        <strain evidence="3">IBT 26290</strain>
    </source>
</reference>
<keyword evidence="4" id="KW-1185">Reference proteome</keyword>
<evidence type="ECO:0000256" key="2">
    <source>
        <dbReference type="SAM" id="MobiDB-lite"/>
    </source>
</evidence>
<dbReference type="RefSeq" id="XP_056545792.1">
    <property type="nucleotide sequence ID" value="XM_056682186.1"/>
</dbReference>
<dbReference type="InterPro" id="IPR037175">
    <property type="entry name" value="KFase_sf"/>
</dbReference>
<proteinExistence type="inferred from homology"/>
<accession>A0A9W9LSK4</accession>
<protein>
    <recommendedName>
        <fullName evidence="5">Cyclase</fullName>
    </recommendedName>
</protein>
<reference evidence="3" key="2">
    <citation type="journal article" date="2023" name="IMA Fungus">
        <title>Comparative genomic study of the Penicillium genus elucidates a diverse pangenome and 15 lateral gene transfer events.</title>
        <authorList>
            <person name="Petersen C."/>
            <person name="Sorensen T."/>
            <person name="Nielsen M.R."/>
            <person name="Sondergaard T.E."/>
            <person name="Sorensen J.L."/>
            <person name="Fitzpatrick D.A."/>
            <person name="Frisvad J.C."/>
            <person name="Nielsen K.L."/>
        </authorList>
    </citation>
    <scope>NUCLEOTIDE SEQUENCE</scope>
    <source>
        <strain evidence="3">IBT 26290</strain>
    </source>
</reference>